<dbReference type="InterPro" id="IPR001387">
    <property type="entry name" value="Cro/C1-type_HTH"/>
</dbReference>
<comment type="caution">
    <text evidence="1">The sequence shown here is derived from an EMBL/GenBank/DDBJ whole genome shotgun (WGS) entry which is preliminary data.</text>
</comment>
<accession>A0ABP8G3E2</accession>
<evidence type="ECO:0000313" key="2">
    <source>
        <dbReference type="Proteomes" id="UP001500582"/>
    </source>
</evidence>
<sequence>MIKHHGQIVERLVRRKNYSITDLARQTSVNRGMVYHWFNQKYLKADIIFQIGCVLEYDFSVDFPEFFTKNDFNNPESYRRQRPTLRAPQEQSDAKVWKDKYLFLLEKYSQLLTERAVY</sequence>
<dbReference type="Proteomes" id="UP001500582">
    <property type="component" value="Unassembled WGS sequence"/>
</dbReference>
<organism evidence="1 2">
    <name type="scientific">Mucilaginibacter gynuensis</name>
    <dbReference type="NCBI Taxonomy" id="1302236"/>
    <lineage>
        <taxon>Bacteria</taxon>
        <taxon>Pseudomonadati</taxon>
        <taxon>Bacteroidota</taxon>
        <taxon>Sphingobacteriia</taxon>
        <taxon>Sphingobacteriales</taxon>
        <taxon>Sphingobacteriaceae</taxon>
        <taxon>Mucilaginibacter</taxon>
    </lineage>
</organism>
<protein>
    <recommendedName>
        <fullName evidence="3">HTH cro/C1-type domain-containing protein</fullName>
    </recommendedName>
</protein>
<evidence type="ECO:0008006" key="3">
    <source>
        <dbReference type="Google" id="ProtNLM"/>
    </source>
</evidence>
<reference evidence="2" key="1">
    <citation type="journal article" date="2019" name="Int. J. Syst. Evol. Microbiol.">
        <title>The Global Catalogue of Microorganisms (GCM) 10K type strain sequencing project: providing services to taxonomists for standard genome sequencing and annotation.</title>
        <authorList>
            <consortium name="The Broad Institute Genomics Platform"/>
            <consortium name="The Broad Institute Genome Sequencing Center for Infectious Disease"/>
            <person name="Wu L."/>
            <person name="Ma J."/>
        </authorList>
    </citation>
    <scope>NUCLEOTIDE SEQUENCE [LARGE SCALE GENOMIC DNA]</scope>
    <source>
        <strain evidence="2">JCM 17705</strain>
    </source>
</reference>
<dbReference type="RefSeq" id="WP_345210265.1">
    <property type="nucleotide sequence ID" value="NZ_BAABFT010000003.1"/>
</dbReference>
<gene>
    <name evidence="1" type="ORF">GCM10023149_13610</name>
</gene>
<keyword evidence="2" id="KW-1185">Reference proteome</keyword>
<dbReference type="InterPro" id="IPR010982">
    <property type="entry name" value="Lambda_DNA-bd_dom_sf"/>
</dbReference>
<evidence type="ECO:0000313" key="1">
    <source>
        <dbReference type="EMBL" id="GAA4316584.1"/>
    </source>
</evidence>
<proteinExistence type="predicted"/>
<name>A0ABP8G3E2_9SPHI</name>
<dbReference type="SUPFAM" id="SSF47413">
    <property type="entry name" value="lambda repressor-like DNA-binding domains"/>
    <property type="match status" value="1"/>
</dbReference>
<dbReference type="EMBL" id="BAABFT010000003">
    <property type="protein sequence ID" value="GAA4316584.1"/>
    <property type="molecule type" value="Genomic_DNA"/>
</dbReference>
<dbReference type="CDD" id="cd00093">
    <property type="entry name" value="HTH_XRE"/>
    <property type="match status" value="1"/>
</dbReference>